<accession>A0AAX7VVD7</accession>
<comment type="subunit">
    <text evidence="8">Associates with MYD88 and IRAK2 to form a ternary complex called the Myddosome.</text>
</comment>
<dbReference type="PROSITE" id="PS50011">
    <property type="entry name" value="PROTEIN_KINASE_DOM"/>
    <property type="match status" value="1"/>
</dbReference>
<evidence type="ECO:0000313" key="14">
    <source>
        <dbReference type="Proteomes" id="UP000265100"/>
    </source>
</evidence>
<keyword evidence="4 8" id="KW-0418">Kinase</keyword>
<evidence type="ECO:0000256" key="7">
    <source>
        <dbReference type="ARBA" id="ARBA00048679"/>
    </source>
</evidence>
<evidence type="ECO:0000256" key="6">
    <source>
        <dbReference type="ARBA" id="ARBA00047899"/>
    </source>
</evidence>
<dbReference type="InterPro" id="IPR017441">
    <property type="entry name" value="Protein_kinase_ATP_BS"/>
</dbReference>
<dbReference type="EC" id="2.7.11.1" evidence="8"/>
<keyword evidence="14" id="KW-1185">Reference proteome</keyword>
<dbReference type="InterPro" id="IPR000719">
    <property type="entry name" value="Prot_kinase_dom"/>
</dbReference>
<dbReference type="InterPro" id="IPR051824">
    <property type="entry name" value="LRR_Rcpt-Like_S/T_Kinase"/>
</dbReference>
<keyword evidence="3 8" id="KW-0547">Nucleotide-binding</keyword>
<dbReference type="InterPro" id="IPR000488">
    <property type="entry name" value="Death_dom"/>
</dbReference>
<evidence type="ECO:0000256" key="1">
    <source>
        <dbReference type="ARBA" id="ARBA00022527"/>
    </source>
</evidence>
<feature type="binding site" evidence="10">
    <location>
        <position position="270"/>
    </location>
    <ligand>
        <name>ATP</name>
        <dbReference type="ChEBI" id="CHEBI:30616"/>
    </ligand>
</feature>
<evidence type="ECO:0000313" key="13">
    <source>
        <dbReference type="Ensembl" id="ENSACLP00000079831.1"/>
    </source>
</evidence>
<dbReference type="SUPFAM" id="SSF47986">
    <property type="entry name" value="DEATH domain"/>
    <property type="match status" value="1"/>
</dbReference>
<dbReference type="Gene3D" id="3.30.200.20">
    <property type="entry name" value="Phosphorylase Kinase, domain 1"/>
    <property type="match status" value="1"/>
</dbReference>
<comment type="catalytic activity">
    <reaction evidence="7 8">
        <text>L-seryl-[protein] + ATP = O-phospho-L-seryl-[protein] + ADP + H(+)</text>
        <dbReference type="Rhea" id="RHEA:17989"/>
        <dbReference type="Rhea" id="RHEA-COMP:9863"/>
        <dbReference type="Rhea" id="RHEA-COMP:11604"/>
        <dbReference type="ChEBI" id="CHEBI:15378"/>
        <dbReference type="ChEBI" id="CHEBI:29999"/>
        <dbReference type="ChEBI" id="CHEBI:30616"/>
        <dbReference type="ChEBI" id="CHEBI:83421"/>
        <dbReference type="ChEBI" id="CHEBI:456216"/>
        <dbReference type="EC" id="2.7.11.1"/>
    </reaction>
</comment>
<name>A0AAX7VVD7_ASTCA</name>
<dbReference type="FunFam" id="1.10.533.10:FF:000028">
    <property type="entry name" value="Interleukin 1 receptor-associated kinase 4"/>
    <property type="match status" value="1"/>
</dbReference>
<protein>
    <recommendedName>
        <fullName evidence="8">Interleukin-1 receptor-associated kinase 4</fullName>
        <ecNumber evidence="8">2.7.11.1</ecNumber>
    </recommendedName>
</protein>
<dbReference type="Pfam" id="PF00069">
    <property type="entry name" value="Pkinase"/>
    <property type="match status" value="1"/>
</dbReference>
<dbReference type="InterPro" id="IPR011029">
    <property type="entry name" value="DEATH-like_dom_sf"/>
</dbReference>
<keyword evidence="8" id="KW-0963">Cytoplasm</keyword>
<dbReference type="PANTHER" id="PTHR48006">
    <property type="entry name" value="LEUCINE-RICH REPEAT-CONTAINING PROTEIN DDB_G0281931-RELATED"/>
    <property type="match status" value="1"/>
</dbReference>
<keyword evidence="8" id="KW-0399">Innate immunity</keyword>
<dbReference type="SMART" id="SM00220">
    <property type="entry name" value="S_TKc"/>
    <property type="match status" value="1"/>
</dbReference>
<dbReference type="GO" id="GO:0000287">
    <property type="term" value="F:magnesium ion binding"/>
    <property type="evidence" value="ECO:0007669"/>
    <property type="project" value="InterPro"/>
</dbReference>
<feature type="binding site" evidence="11">
    <location>
        <position position="171"/>
    </location>
    <ligand>
        <name>ATP</name>
        <dbReference type="ChEBI" id="CHEBI:30616"/>
    </ligand>
</feature>
<dbReference type="InterPro" id="IPR011009">
    <property type="entry name" value="Kinase-like_dom_sf"/>
</dbReference>
<dbReference type="GO" id="GO:0005524">
    <property type="term" value="F:ATP binding"/>
    <property type="evidence" value="ECO:0007669"/>
    <property type="project" value="UniProtKB-UniRule"/>
</dbReference>
<keyword evidence="2 8" id="KW-0808">Transferase</keyword>
<evidence type="ECO:0000256" key="3">
    <source>
        <dbReference type="ARBA" id="ARBA00022741"/>
    </source>
</evidence>
<comment type="catalytic activity">
    <reaction evidence="6 8">
        <text>L-threonyl-[protein] + ATP = O-phospho-L-threonyl-[protein] + ADP + H(+)</text>
        <dbReference type="Rhea" id="RHEA:46608"/>
        <dbReference type="Rhea" id="RHEA-COMP:11060"/>
        <dbReference type="Rhea" id="RHEA-COMP:11605"/>
        <dbReference type="ChEBI" id="CHEBI:15378"/>
        <dbReference type="ChEBI" id="CHEBI:30013"/>
        <dbReference type="ChEBI" id="CHEBI:30616"/>
        <dbReference type="ChEBI" id="CHEBI:61977"/>
        <dbReference type="ChEBI" id="CHEBI:456216"/>
        <dbReference type="EC" id="2.7.11.1"/>
    </reaction>
</comment>
<dbReference type="InterPro" id="IPR037970">
    <property type="entry name" value="IRAK4_Death"/>
</dbReference>
<dbReference type="GO" id="GO:0007165">
    <property type="term" value="P:signal transduction"/>
    <property type="evidence" value="ECO:0007669"/>
    <property type="project" value="InterPro"/>
</dbReference>
<evidence type="ECO:0000256" key="9">
    <source>
        <dbReference type="PIRSR" id="PIRSR038189-1"/>
    </source>
</evidence>
<evidence type="ECO:0000256" key="10">
    <source>
        <dbReference type="PIRSR" id="PIRSR038189-2"/>
    </source>
</evidence>
<evidence type="ECO:0000256" key="8">
    <source>
        <dbReference type="PIRNR" id="PIRNR038189"/>
    </source>
</evidence>
<dbReference type="PIRSF" id="PIRSF038189">
    <property type="entry name" value="IRAK4"/>
    <property type="match status" value="1"/>
</dbReference>
<evidence type="ECO:0000259" key="12">
    <source>
        <dbReference type="PROSITE" id="PS50011"/>
    </source>
</evidence>
<dbReference type="InterPro" id="IPR017428">
    <property type="entry name" value="IRAK4"/>
</dbReference>
<keyword evidence="8" id="KW-0460">Magnesium</keyword>
<comment type="function">
    <text evidence="8">Serine/threonine-protein kinase that plays a critical role in initiating innate immune response against foreign pathogens.</text>
</comment>
<feature type="active site" description="Proton acceptor" evidence="9">
    <location>
        <position position="268"/>
    </location>
</feature>
<dbReference type="FunFam" id="1.10.510.10:FF:000414">
    <property type="entry name" value="Interleukin-1 receptor-associated kinase 4"/>
    <property type="match status" value="1"/>
</dbReference>
<comment type="cofactor">
    <cofactor evidence="8">
        <name>Mg(2+)</name>
        <dbReference type="ChEBI" id="CHEBI:18420"/>
    </cofactor>
</comment>
<keyword evidence="5 8" id="KW-0067">ATP-binding</keyword>
<evidence type="ECO:0000256" key="5">
    <source>
        <dbReference type="ARBA" id="ARBA00022840"/>
    </source>
</evidence>
<dbReference type="Gene3D" id="1.10.533.10">
    <property type="entry name" value="Death Domain, Fas"/>
    <property type="match status" value="1"/>
</dbReference>
<dbReference type="AlphaFoldDB" id="A0AAX7VVD7"/>
<sequence length="417" mass="47221">MDNPVTSATYIRNIGFRLRRKLSDFLDPQDRWKEVLVDIQKPSGEPRYSQLHVRRFEGLVAQGRSPTVELLNDWGTTNSTVGELVDILKSHELLAAASVLLPGMTFKKKLMRQFTVSPSLGFSSFLYSDLMRITGNFDDRSTSAGGSRIGEGGFGTVYKGLLNDKPVAVKKLNPVDDIPLDKLQDQFNQEIQTLKVLKHENLVDMVGFSCDEQHLCLVYAFMANGSLLDRLACFEGSPPLSWHHRCLIAEGTAKGLEYLHSNHHVHRDVKSANILLDEHFVAKISDFGLTRASAKRTSTTMMTERIVGTRAYMAPEALRGEITPKSDVFSFGVVLLEILSGLPPVDENREPQFLMEMRYDIDDEDEELTLEDFVDKKMKAWELSQVESIYSLACNCLHERKNRRPVIRQVQERSQQI</sequence>
<dbReference type="GO" id="GO:0045087">
    <property type="term" value="P:innate immune response"/>
    <property type="evidence" value="ECO:0007669"/>
    <property type="project" value="UniProtKB-UniRule"/>
</dbReference>
<dbReference type="GO" id="GO:0004674">
    <property type="term" value="F:protein serine/threonine kinase activity"/>
    <property type="evidence" value="ECO:0007669"/>
    <property type="project" value="UniProtKB-UniRule"/>
</dbReference>
<reference evidence="13" key="1">
    <citation type="submission" date="2018-05" db="EMBL/GenBank/DDBJ databases">
        <authorList>
            <person name="Datahose"/>
        </authorList>
    </citation>
    <scope>NUCLEOTIDE SEQUENCE</scope>
</reference>
<dbReference type="Proteomes" id="UP000265100">
    <property type="component" value="Chromosome 7"/>
</dbReference>
<dbReference type="Ensembl" id="ENSACLT00000045488.1">
    <property type="protein sequence ID" value="ENSACLP00000079831.1"/>
    <property type="gene ID" value="ENSACLG00000000097.2"/>
</dbReference>
<dbReference type="GO" id="GO:0005737">
    <property type="term" value="C:cytoplasm"/>
    <property type="evidence" value="ECO:0007669"/>
    <property type="project" value="UniProtKB-SubCell"/>
</dbReference>
<gene>
    <name evidence="13" type="primary">IRAK4</name>
</gene>
<feature type="binding site" evidence="10">
    <location>
        <position position="170"/>
    </location>
    <ligand>
        <name>ATP</name>
        <dbReference type="ChEBI" id="CHEBI:30616"/>
    </ligand>
</feature>
<evidence type="ECO:0000256" key="4">
    <source>
        <dbReference type="ARBA" id="ARBA00022777"/>
    </source>
</evidence>
<feature type="binding site" evidence="10">
    <location>
        <begin position="270"/>
        <end position="272"/>
    </location>
    <ligand>
        <name>ATP</name>
        <dbReference type="ChEBI" id="CHEBI:30616"/>
    </ligand>
</feature>
<organism evidence="13 14">
    <name type="scientific">Astatotilapia calliptera</name>
    <name type="common">Eastern happy</name>
    <name type="synonym">Chromis callipterus</name>
    <dbReference type="NCBI Taxonomy" id="8154"/>
    <lineage>
        <taxon>Eukaryota</taxon>
        <taxon>Metazoa</taxon>
        <taxon>Chordata</taxon>
        <taxon>Craniata</taxon>
        <taxon>Vertebrata</taxon>
        <taxon>Euteleostomi</taxon>
        <taxon>Actinopterygii</taxon>
        <taxon>Neopterygii</taxon>
        <taxon>Teleostei</taxon>
        <taxon>Neoteleostei</taxon>
        <taxon>Acanthomorphata</taxon>
        <taxon>Ovalentaria</taxon>
        <taxon>Cichlomorphae</taxon>
        <taxon>Cichliformes</taxon>
        <taxon>Cichlidae</taxon>
        <taxon>African cichlids</taxon>
        <taxon>Pseudocrenilabrinae</taxon>
        <taxon>Haplochromini</taxon>
        <taxon>Astatotilapia</taxon>
    </lineage>
</organism>
<dbReference type="PANTHER" id="PTHR48006:SF102">
    <property type="entry name" value="LEUCINE-RICH REPEAT-CONTAINING PROTEIN DDB_G0281931-RELATED"/>
    <property type="match status" value="1"/>
</dbReference>
<evidence type="ECO:0000256" key="11">
    <source>
        <dbReference type="PROSITE-ProRule" id="PRU10141"/>
    </source>
</evidence>
<dbReference type="CDD" id="cd08793">
    <property type="entry name" value="Death_IRAK4"/>
    <property type="match status" value="1"/>
</dbReference>
<keyword evidence="8" id="KW-0391">Immunity</keyword>
<comment type="similarity">
    <text evidence="8">Belongs to the protein kinase superfamily. TKL Ser/Thr protein kinase family. Pelle subfamily.</text>
</comment>
<dbReference type="GeneTree" id="ENSGT00940000158792"/>
<keyword evidence="1 8" id="KW-0723">Serine/threonine-protein kinase</keyword>
<evidence type="ECO:0000256" key="2">
    <source>
        <dbReference type="ARBA" id="ARBA00022679"/>
    </source>
</evidence>
<reference evidence="13" key="2">
    <citation type="submission" date="2025-08" db="UniProtKB">
        <authorList>
            <consortium name="Ensembl"/>
        </authorList>
    </citation>
    <scope>IDENTIFICATION</scope>
</reference>
<dbReference type="Gene3D" id="1.10.510.10">
    <property type="entry name" value="Transferase(Phosphotransferase) domain 1"/>
    <property type="match status" value="1"/>
</dbReference>
<dbReference type="SUPFAM" id="SSF56112">
    <property type="entry name" value="Protein kinase-like (PK-like)"/>
    <property type="match status" value="1"/>
</dbReference>
<dbReference type="PROSITE" id="PS00107">
    <property type="entry name" value="PROTEIN_KINASE_ATP"/>
    <property type="match status" value="1"/>
</dbReference>
<reference evidence="13" key="3">
    <citation type="submission" date="2025-09" db="UniProtKB">
        <authorList>
            <consortium name="Ensembl"/>
        </authorList>
    </citation>
    <scope>IDENTIFICATION</scope>
</reference>
<proteinExistence type="inferred from homology"/>
<comment type="subcellular location">
    <subcellularLocation>
        <location evidence="8">Cytoplasm</location>
    </subcellularLocation>
</comment>
<feature type="domain" description="Protein kinase" evidence="12">
    <location>
        <begin position="143"/>
        <end position="417"/>
    </location>
</feature>
<dbReference type="Pfam" id="PF00531">
    <property type="entry name" value="Death"/>
    <property type="match status" value="1"/>
</dbReference>